<proteinExistence type="predicted"/>
<evidence type="ECO:0000259" key="1">
    <source>
        <dbReference type="PROSITE" id="PS50275"/>
    </source>
</evidence>
<reference evidence="2" key="1">
    <citation type="submission" date="2023-08" db="EMBL/GenBank/DDBJ databases">
        <authorList>
            <person name="Chen Y."/>
            <person name="Shah S."/>
            <person name="Dougan E. K."/>
            <person name="Thang M."/>
            <person name="Chan C."/>
        </authorList>
    </citation>
    <scope>NUCLEOTIDE SEQUENCE</scope>
</reference>
<dbReference type="PANTHER" id="PTHR45662">
    <property type="entry name" value="PHOSPHATIDYLINOSITIDE PHOSPHATASE SAC1"/>
    <property type="match status" value="1"/>
</dbReference>
<evidence type="ECO:0000313" key="3">
    <source>
        <dbReference type="Proteomes" id="UP001178507"/>
    </source>
</evidence>
<dbReference type="InterPro" id="IPR002013">
    <property type="entry name" value="SAC_dom"/>
</dbReference>
<dbReference type="Pfam" id="PF02383">
    <property type="entry name" value="Syja_N"/>
    <property type="match status" value="1"/>
</dbReference>
<dbReference type="Proteomes" id="UP001178507">
    <property type="component" value="Unassembled WGS sequence"/>
</dbReference>
<dbReference type="EMBL" id="CAUJNA010000333">
    <property type="protein sequence ID" value="CAJ1375605.1"/>
    <property type="molecule type" value="Genomic_DNA"/>
</dbReference>
<evidence type="ECO:0000313" key="2">
    <source>
        <dbReference type="EMBL" id="CAJ1375605.1"/>
    </source>
</evidence>
<dbReference type="AlphaFoldDB" id="A0AA36HUI8"/>
<dbReference type="PANTHER" id="PTHR45662:SF8">
    <property type="entry name" value="PHOSPHATIDYLINOSITIDE PHOSPHATASE SAC2"/>
    <property type="match status" value="1"/>
</dbReference>
<sequence>MPGFAQCQELPGPEGKLLLVLLARRSRRHAGTRYNARGLDDDGEAANWVETEMLVKLPGNKEHWLALTQVRGSAPVFWEQRSSGSNVTVTRGFELASLGFQKHEAWMQREYGDSFYVSLLSQAGNKRDTEGLALA</sequence>
<dbReference type="GO" id="GO:0046856">
    <property type="term" value="P:phosphatidylinositol dephosphorylation"/>
    <property type="evidence" value="ECO:0007669"/>
    <property type="project" value="TreeGrafter"/>
</dbReference>
<dbReference type="GO" id="GO:0005769">
    <property type="term" value="C:early endosome"/>
    <property type="evidence" value="ECO:0007669"/>
    <property type="project" value="TreeGrafter"/>
</dbReference>
<organism evidence="2 3">
    <name type="scientific">Effrenium voratum</name>
    <dbReference type="NCBI Taxonomy" id="2562239"/>
    <lineage>
        <taxon>Eukaryota</taxon>
        <taxon>Sar</taxon>
        <taxon>Alveolata</taxon>
        <taxon>Dinophyceae</taxon>
        <taxon>Suessiales</taxon>
        <taxon>Symbiodiniaceae</taxon>
        <taxon>Effrenium</taxon>
    </lineage>
</organism>
<dbReference type="PROSITE" id="PS50275">
    <property type="entry name" value="SAC"/>
    <property type="match status" value="1"/>
</dbReference>
<dbReference type="GO" id="GO:0045334">
    <property type="term" value="C:clathrin-coated endocytic vesicle"/>
    <property type="evidence" value="ECO:0007669"/>
    <property type="project" value="TreeGrafter"/>
</dbReference>
<keyword evidence="3" id="KW-1185">Reference proteome</keyword>
<dbReference type="GO" id="GO:0043812">
    <property type="term" value="F:phosphatidylinositol-4-phosphate phosphatase activity"/>
    <property type="evidence" value="ECO:0007669"/>
    <property type="project" value="TreeGrafter"/>
</dbReference>
<gene>
    <name evidence="2" type="ORF">EVOR1521_LOCUS4845</name>
</gene>
<name>A0AA36HUI8_9DINO</name>
<feature type="domain" description="SAC" evidence="1">
    <location>
        <begin position="1"/>
        <end position="135"/>
    </location>
</feature>
<comment type="caution">
    <text evidence="2">The sequence shown here is derived from an EMBL/GenBank/DDBJ whole genome shotgun (WGS) entry which is preliminary data.</text>
</comment>
<dbReference type="GO" id="GO:2001135">
    <property type="term" value="P:regulation of endocytic recycling"/>
    <property type="evidence" value="ECO:0007669"/>
    <property type="project" value="TreeGrafter"/>
</dbReference>
<protein>
    <recommendedName>
        <fullName evidence="1">SAC domain-containing protein</fullName>
    </recommendedName>
</protein>
<accession>A0AA36HUI8</accession>